<reference evidence="13" key="2">
    <citation type="journal article" date="2021" name="PeerJ">
        <title>Extensive microbial diversity within the chicken gut microbiome revealed by metagenomics and culture.</title>
        <authorList>
            <person name="Gilroy R."/>
            <person name="Ravi A."/>
            <person name="Getino M."/>
            <person name="Pursley I."/>
            <person name="Horton D.L."/>
            <person name="Alikhan N.F."/>
            <person name="Baker D."/>
            <person name="Gharbi K."/>
            <person name="Hall N."/>
            <person name="Watson M."/>
            <person name="Adriaenssens E.M."/>
            <person name="Foster-Nyarko E."/>
            <person name="Jarju S."/>
            <person name="Secka A."/>
            <person name="Antonio M."/>
            <person name="Oren A."/>
            <person name="Chaudhuri R.R."/>
            <person name="La Ragione R."/>
            <person name="Hildebrand F."/>
            <person name="Pallen M.J."/>
        </authorList>
    </citation>
    <scope>NUCLEOTIDE SEQUENCE</scope>
    <source>
        <strain evidence="13">18911</strain>
    </source>
</reference>
<evidence type="ECO:0000256" key="4">
    <source>
        <dbReference type="ARBA" id="ARBA00022670"/>
    </source>
</evidence>
<proteinExistence type="inferred from homology"/>
<feature type="transmembrane region" description="Helical" evidence="11">
    <location>
        <begin position="227"/>
        <end position="247"/>
    </location>
</feature>
<evidence type="ECO:0000256" key="2">
    <source>
        <dbReference type="ARBA" id="ARBA00004141"/>
    </source>
</evidence>
<comment type="similarity">
    <text evidence="3">Belongs to the peptidase M50B family.</text>
</comment>
<feature type="domain" description="Peptidase M50" evidence="12">
    <location>
        <begin position="20"/>
        <end position="357"/>
    </location>
</feature>
<comment type="cofactor">
    <cofactor evidence="1">
        <name>Zn(2+)</name>
        <dbReference type="ChEBI" id="CHEBI:29105"/>
    </cofactor>
</comment>
<name>A0A9D1MH44_9FIRM</name>
<keyword evidence="9" id="KW-0482">Metalloprotease</keyword>
<evidence type="ECO:0000256" key="8">
    <source>
        <dbReference type="ARBA" id="ARBA00022989"/>
    </source>
</evidence>
<evidence type="ECO:0000256" key="9">
    <source>
        <dbReference type="ARBA" id="ARBA00023049"/>
    </source>
</evidence>
<dbReference type="SUPFAM" id="SSF50156">
    <property type="entry name" value="PDZ domain-like"/>
    <property type="match status" value="1"/>
</dbReference>
<evidence type="ECO:0000256" key="5">
    <source>
        <dbReference type="ARBA" id="ARBA00022692"/>
    </source>
</evidence>
<keyword evidence="7" id="KW-0862">Zinc</keyword>
<dbReference type="GO" id="GO:0006508">
    <property type="term" value="P:proteolysis"/>
    <property type="evidence" value="ECO:0007669"/>
    <property type="project" value="UniProtKB-KW"/>
</dbReference>
<dbReference type="Pfam" id="PF02163">
    <property type="entry name" value="Peptidase_M50"/>
    <property type="match status" value="1"/>
</dbReference>
<feature type="transmembrane region" description="Helical" evidence="11">
    <location>
        <begin position="6"/>
        <end position="29"/>
    </location>
</feature>
<keyword evidence="10 11" id="KW-0472">Membrane</keyword>
<keyword evidence="5 11" id="KW-0812">Transmembrane</keyword>
<feature type="transmembrane region" description="Helical" evidence="11">
    <location>
        <begin position="345"/>
        <end position="368"/>
    </location>
</feature>
<feature type="transmembrane region" description="Helical" evidence="11">
    <location>
        <begin position="295"/>
        <end position="316"/>
    </location>
</feature>
<comment type="subcellular location">
    <subcellularLocation>
        <location evidence="2">Membrane</location>
        <topology evidence="2">Multi-pass membrane protein</topology>
    </subcellularLocation>
</comment>
<dbReference type="EMBL" id="DVNF01000070">
    <property type="protein sequence ID" value="HIU60197.1"/>
    <property type="molecule type" value="Genomic_DNA"/>
</dbReference>
<dbReference type="Proteomes" id="UP000824094">
    <property type="component" value="Unassembled WGS sequence"/>
</dbReference>
<evidence type="ECO:0000256" key="1">
    <source>
        <dbReference type="ARBA" id="ARBA00001947"/>
    </source>
</evidence>
<dbReference type="GO" id="GO:0016020">
    <property type="term" value="C:membrane"/>
    <property type="evidence" value="ECO:0007669"/>
    <property type="project" value="UniProtKB-SubCell"/>
</dbReference>
<evidence type="ECO:0000313" key="13">
    <source>
        <dbReference type="EMBL" id="HIU60197.1"/>
    </source>
</evidence>
<keyword evidence="6" id="KW-0378">Hydrolase</keyword>
<reference evidence="13" key="1">
    <citation type="submission" date="2020-10" db="EMBL/GenBank/DDBJ databases">
        <authorList>
            <person name="Gilroy R."/>
        </authorList>
    </citation>
    <scope>NUCLEOTIDE SEQUENCE</scope>
    <source>
        <strain evidence="13">18911</strain>
    </source>
</reference>
<dbReference type="CDD" id="cd06163">
    <property type="entry name" value="S2P-M50_PDZ_RseP-like"/>
    <property type="match status" value="1"/>
</dbReference>
<gene>
    <name evidence="13" type="ORF">IAB05_02260</name>
</gene>
<keyword evidence="4 13" id="KW-0645">Protease</keyword>
<dbReference type="InterPro" id="IPR004387">
    <property type="entry name" value="Pept_M50_Zn"/>
</dbReference>
<keyword evidence="8 11" id="KW-1133">Transmembrane helix</keyword>
<dbReference type="InterPro" id="IPR036034">
    <property type="entry name" value="PDZ_sf"/>
</dbReference>
<dbReference type="PANTHER" id="PTHR42837">
    <property type="entry name" value="REGULATOR OF SIGMA-E PROTEASE RSEP"/>
    <property type="match status" value="1"/>
</dbReference>
<evidence type="ECO:0000256" key="6">
    <source>
        <dbReference type="ARBA" id="ARBA00022801"/>
    </source>
</evidence>
<evidence type="ECO:0000256" key="11">
    <source>
        <dbReference type="SAM" id="Phobius"/>
    </source>
</evidence>
<dbReference type="Gene3D" id="2.30.42.10">
    <property type="match status" value="1"/>
</dbReference>
<comment type="caution">
    <text evidence="13">The sequence shown here is derived from an EMBL/GenBank/DDBJ whole genome shotgun (WGS) entry which is preliminary data.</text>
</comment>
<accession>A0A9D1MH44</accession>
<protein>
    <submittedName>
        <fullName evidence="13">Site-2 protease family protein</fullName>
    </submittedName>
</protein>
<dbReference type="PANTHER" id="PTHR42837:SF2">
    <property type="entry name" value="MEMBRANE METALLOPROTEASE ARASP2, CHLOROPLASTIC-RELATED"/>
    <property type="match status" value="1"/>
</dbReference>
<dbReference type="InterPro" id="IPR008915">
    <property type="entry name" value="Peptidase_M50"/>
</dbReference>
<evidence type="ECO:0000313" key="14">
    <source>
        <dbReference type="Proteomes" id="UP000824094"/>
    </source>
</evidence>
<dbReference type="AlphaFoldDB" id="A0A9D1MH44"/>
<sequence>MLSATFASVMETIGFIILGLLMLMFMVVVHELGHYTAGKLLGFKITEFGIGFGPAIFKKKNKKTGEVFSVRPIPLGGFCSFEGEDDAENQSEGAFEKQPPWKRLIVLFSGAFANLISGWLIIVIFFSAYGQILPSIRNVHADSANIGVLEQGDVFLSVDGKTLNILTTEDYNDAFSTEADSVEVVVLRDGKRVKLTLTKSTCISGVYDENGNFIPEYDEETGEPESYYGFGFTSVLGAVKLPFGLALGRSFSFMFFLVYKILAILGSLITGNLAFNNVGGPVTTITVMAEAASGGWQTLMYVMSLVSANLAVMNLLPLPALDGSRMVFCLIEWIFKKPVNKKVEAAIHSIGFVCLLLFAIFADIFRFATT</sequence>
<organism evidence="13 14">
    <name type="scientific">Candidatus Stercoripulliclostridium merdigallinarum</name>
    <dbReference type="NCBI Taxonomy" id="2840951"/>
    <lineage>
        <taxon>Bacteria</taxon>
        <taxon>Bacillati</taxon>
        <taxon>Bacillota</taxon>
        <taxon>Clostridia</taxon>
        <taxon>Eubacteriales</taxon>
        <taxon>Candidatus Stercoripulliclostridium</taxon>
    </lineage>
</organism>
<evidence type="ECO:0000256" key="7">
    <source>
        <dbReference type="ARBA" id="ARBA00022833"/>
    </source>
</evidence>
<evidence type="ECO:0000256" key="10">
    <source>
        <dbReference type="ARBA" id="ARBA00023136"/>
    </source>
</evidence>
<feature type="transmembrane region" description="Helical" evidence="11">
    <location>
        <begin position="254"/>
        <end position="275"/>
    </location>
</feature>
<evidence type="ECO:0000256" key="3">
    <source>
        <dbReference type="ARBA" id="ARBA00007931"/>
    </source>
</evidence>
<evidence type="ECO:0000259" key="12">
    <source>
        <dbReference type="Pfam" id="PF02163"/>
    </source>
</evidence>
<dbReference type="GO" id="GO:0004222">
    <property type="term" value="F:metalloendopeptidase activity"/>
    <property type="evidence" value="ECO:0007669"/>
    <property type="project" value="InterPro"/>
</dbReference>
<feature type="transmembrane region" description="Helical" evidence="11">
    <location>
        <begin position="104"/>
        <end position="129"/>
    </location>
</feature>